<gene>
    <name evidence="8" type="ORF">NC99_30190</name>
</gene>
<dbReference type="STRING" id="1409788.NC99_30190"/>
<dbReference type="CDD" id="cd21140">
    <property type="entry name" value="Cas6_I-like"/>
    <property type="match status" value="1"/>
</dbReference>
<evidence type="ECO:0000256" key="5">
    <source>
        <dbReference type="PIRSR" id="PIRSR005054-1"/>
    </source>
</evidence>
<dbReference type="NCBIfam" id="TIGR01877">
    <property type="entry name" value="cas_cas6"/>
    <property type="match status" value="1"/>
</dbReference>
<dbReference type="PIRSF" id="PIRSF005054">
    <property type="entry name" value="PF1131"/>
    <property type="match status" value="1"/>
</dbReference>
<keyword evidence="9" id="KW-1185">Reference proteome</keyword>
<evidence type="ECO:0000256" key="6">
    <source>
        <dbReference type="PIRSR" id="PIRSR005054-50"/>
    </source>
</evidence>
<dbReference type="Pfam" id="PF21350">
    <property type="entry name" value="Cas6_I-A"/>
    <property type="match status" value="1"/>
</dbReference>
<keyword evidence="2" id="KW-0694">RNA-binding</keyword>
<name>A0A0L8V6F8_9BACT</name>
<dbReference type="Gene3D" id="3.30.70.1890">
    <property type="match status" value="1"/>
</dbReference>
<evidence type="ECO:0000256" key="4">
    <source>
        <dbReference type="PIRNR" id="PIRNR005054"/>
    </source>
</evidence>
<keyword evidence="3" id="KW-0051">Antiviral defense</keyword>
<evidence type="ECO:0000259" key="7">
    <source>
        <dbReference type="Pfam" id="PF01881"/>
    </source>
</evidence>
<dbReference type="EMBL" id="LGIA01000171">
    <property type="protein sequence ID" value="KOH44026.1"/>
    <property type="molecule type" value="Genomic_DNA"/>
</dbReference>
<feature type="active site" description="Proton acceptor" evidence="6">
    <location>
        <position position="29"/>
    </location>
</feature>
<dbReference type="GO" id="GO:0003723">
    <property type="term" value="F:RNA binding"/>
    <property type="evidence" value="ECO:0007669"/>
    <property type="project" value="UniProtKB-KW"/>
</dbReference>
<dbReference type="Pfam" id="PF01881">
    <property type="entry name" value="Cas_Cas6_C"/>
    <property type="match status" value="1"/>
</dbReference>
<organism evidence="8 9">
    <name type="scientific">Sunxiuqinia dokdonensis</name>
    <dbReference type="NCBI Taxonomy" id="1409788"/>
    <lineage>
        <taxon>Bacteria</taxon>
        <taxon>Pseudomonadati</taxon>
        <taxon>Bacteroidota</taxon>
        <taxon>Bacteroidia</taxon>
        <taxon>Marinilabiliales</taxon>
        <taxon>Prolixibacteraceae</taxon>
        <taxon>Sunxiuqinia</taxon>
    </lineage>
</organism>
<dbReference type="OrthoDB" id="9797488at2"/>
<dbReference type="PANTHER" id="PTHR36984:SF1">
    <property type="entry name" value="CRISPR-ASSOCIATED ENDORIBONUCLEASE CAS6 1"/>
    <property type="match status" value="1"/>
</dbReference>
<dbReference type="PANTHER" id="PTHR36984">
    <property type="entry name" value="CRISPR-ASSOCIATED ENDORIBONUCLEASE CAS6 1"/>
    <property type="match status" value="1"/>
</dbReference>
<dbReference type="Proteomes" id="UP000036958">
    <property type="component" value="Unassembled WGS sequence"/>
</dbReference>
<dbReference type="AlphaFoldDB" id="A0A0L8V6F8"/>
<reference evidence="9" key="1">
    <citation type="submission" date="2015-07" db="EMBL/GenBank/DDBJ databases">
        <title>Genome sequencing of Sunxiuqinia dokdonensis strain SK.</title>
        <authorList>
            <person name="Ahn S."/>
            <person name="Kim B.-C."/>
        </authorList>
    </citation>
    <scope>NUCLEOTIDE SEQUENCE [LARGE SCALE GENOMIC DNA]</scope>
    <source>
        <strain evidence="9">SK</strain>
    </source>
</reference>
<evidence type="ECO:0000256" key="1">
    <source>
        <dbReference type="ARBA" id="ARBA00005937"/>
    </source>
</evidence>
<dbReference type="InterPro" id="IPR049435">
    <property type="entry name" value="Cas_Cas6_C"/>
</dbReference>
<accession>A0A0L8V6F8</accession>
<sequence>MRFRITFNRTGKQRMLPIDYQYFLSAWIYKVIGQADREFSSFLHTEGYSSGYKHFKLFCYSPLNFGRPRLWKEKALFEIQADQLFLHVSFRMHEAAEKFIIGLFNRQQLYLGDRFNGLDLEVTQVERLPELALMETTNYKAWSPVVVSYKEENRHTYAQYMPPGADGYEAFLKENLLSKYQSIPNVEPLPENFAFSLQVHGVPKSKLITIKPGTPQQSKVRGFVYDFTLTCPVKLHQLLLDCGIGEKNSMGFGWVEPGD</sequence>
<evidence type="ECO:0000256" key="3">
    <source>
        <dbReference type="ARBA" id="ARBA00023118"/>
    </source>
</evidence>
<protein>
    <recommendedName>
        <fullName evidence="4">CRISPR-associated endoribonuclease</fullName>
    </recommendedName>
</protein>
<comment type="similarity">
    <text evidence="1 4">Belongs to the CRISPR-associated protein Cas6/Cse3/CasE family.</text>
</comment>
<feature type="site" description="Transition state stabilizer" evidence="5">
    <location>
        <position position="56"/>
    </location>
</feature>
<proteinExistence type="inferred from homology"/>
<feature type="active site" description="Proton donor" evidence="6">
    <location>
        <position position="44"/>
    </location>
</feature>
<evidence type="ECO:0000313" key="9">
    <source>
        <dbReference type="Proteomes" id="UP000036958"/>
    </source>
</evidence>
<dbReference type="GO" id="GO:0016788">
    <property type="term" value="F:hydrolase activity, acting on ester bonds"/>
    <property type="evidence" value="ECO:0007669"/>
    <property type="project" value="InterPro"/>
</dbReference>
<dbReference type="GO" id="GO:0051607">
    <property type="term" value="P:defense response to virus"/>
    <property type="evidence" value="ECO:0007669"/>
    <property type="project" value="UniProtKB-KW"/>
</dbReference>
<evidence type="ECO:0000313" key="8">
    <source>
        <dbReference type="EMBL" id="KOH44026.1"/>
    </source>
</evidence>
<dbReference type="Gene3D" id="3.30.70.1900">
    <property type="match status" value="1"/>
</dbReference>
<comment type="caution">
    <text evidence="8">The sequence shown here is derived from an EMBL/GenBank/DDBJ whole genome shotgun (WGS) entry which is preliminary data.</text>
</comment>
<comment type="function">
    <text evidence="4">CRISPR (clustered regularly interspaced short palindromic repeat), is an adaptive immune system that provides protection against mobile genetic elements (viruses, transposable elements and conjugative plasmids). CRISPR clusters contain sequences complementary to antecedent mobile elements and target invading nucleic acids. CRISPR clusters are transcribed and processed into CRISPR RNA (crRNA).</text>
</comment>
<dbReference type="InterPro" id="IPR045747">
    <property type="entry name" value="CRISPR-assoc_prot_Cas6_N_sf"/>
</dbReference>
<dbReference type="InterPro" id="IPR010156">
    <property type="entry name" value="CRISPR-assoc_prot_Cas6"/>
</dbReference>
<evidence type="ECO:0000256" key="2">
    <source>
        <dbReference type="ARBA" id="ARBA00022884"/>
    </source>
</evidence>
<feature type="domain" description="CRISPR associated protein Cas6 C-terminal" evidence="7">
    <location>
        <begin position="137"/>
        <end position="256"/>
    </location>
</feature>
<dbReference type="RefSeq" id="WP_082326493.1">
    <property type="nucleotide sequence ID" value="NZ_LGIA01000171.1"/>
</dbReference>